<dbReference type="AlphaFoldDB" id="A0A150PB37"/>
<proteinExistence type="predicted"/>
<name>A0A150PB37_SORCE</name>
<evidence type="ECO:0000313" key="2">
    <source>
        <dbReference type="Proteomes" id="UP000075604"/>
    </source>
</evidence>
<gene>
    <name evidence="1" type="ORF">BE04_44275</name>
</gene>
<comment type="caution">
    <text evidence="1">The sequence shown here is derived from an EMBL/GenBank/DDBJ whole genome shotgun (WGS) entry which is preliminary data.</text>
</comment>
<protein>
    <submittedName>
        <fullName evidence="1">Uncharacterized protein</fullName>
    </submittedName>
</protein>
<organism evidence="1 2">
    <name type="scientific">Sorangium cellulosum</name>
    <name type="common">Polyangium cellulosum</name>
    <dbReference type="NCBI Taxonomy" id="56"/>
    <lineage>
        <taxon>Bacteria</taxon>
        <taxon>Pseudomonadati</taxon>
        <taxon>Myxococcota</taxon>
        <taxon>Polyangia</taxon>
        <taxon>Polyangiales</taxon>
        <taxon>Polyangiaceae</taxon>
        <taxon>Sorangium</taxon>
    </lineage>
</organism>
<evidence type="ECO:0000313" key="1">
    <source>
        <dbReference type="EMBL" id="KYF52876.1"/>
    </source>
</evidence>
<accession>A0A150PB37</accession>
<sequence length="93" mass="9617">MALKIVYAVYGTTNSSVNVTQICQQAVSTGNDDIPVNNTFMGGDPDIGVVKSFAIVYQRQTAANPGCYTVMTATEGDTLDLVPAGASATAAPR</sequence>
<dbReference type="Proteomes" id="UP000075604">
    <property type="component" value="Unassembled WGS sequence"/>
</dbReference>
<reference evidence="1 2" key="1">
    <citation type="submission" date="2014-02" db="EMBL/GenBank/DDBJ databases">
        <title>The small core and large imbalanced accessory genome model reveals a collaborative survival strategy of Sorangium cellulosum strains in nature.</title>
        <authorList>
            <person name="Han K."/>
            <person name="Peng R."/>
            <person name="Blom J."/>
            <person name="Li Y.-Z."/>
        </authorList>
    </citation>
    <scope>NUCLEOTIDE SEQUENCE [LARGE SCALE GENOMIC DNA]</scope>
    <source>
        <strain evidence="1 2">So0157-18</strain>
    </source>
</reference>
<dbReference type="EMBL" id="JELX01003242">
    <property type="protein sequence ID" value="KYF52876.1"/>
    <property type="molecule type" value="Genomic_DNA"/>
</dbReference>